<evidence type="ECO:0000256" key="16">
    <source>
        <dbReference type="ARBA" id="ARBA00047599"/>
    </source>
</evidence>
<feature type="domain" description="FAD/NAD(P)-binding" evidence="23">
    <location>
        <begin position="64"/>
        <end position="406"/>
    </location>
</feature>
<dbReference type="InterPro" id="IPR054585">
    <property type="entry name" value="NDH2-like_C"/>
</dbReference>
<name>A0AAV6WLS0_9LAMI</name>
<dbReference type="EC" id="1.6.5.9" evidence="5"/>
<comment type="catalytic activity">
    <reaction evidence="17">
        <text>a ubiquinone + NADH + H(+) = a ubiquinol + NAD(+)</text>
        <dbReference type="Rhea" id="RHEA:23152"/>
        <dbReference type="Rhea" id="RHEA-COMP:9565"/>
        <dbReference type="Rhea" id="RHEA-COMP:9566"/>
        <dbReference type="ChEBI" id="CHEBI:15378"/>
        <dbReference type="ChEBI" id="CHEBI:16389"/>
        <dbReference type="ChEBI" id="CHEBI:17976"/>
        <dbReference type="ChEBI" id="CHEBI:57540"/>
        <dbReference type="ChEBI" id="CHEBI:57945"/>
    </reaction>
</comment>
<evidence type="ECO:0000256" key="7">
    <source>
        <dbReference type="ARBA" id="ARBA00022792"/>
    </source>
</evidence>
<evidence type="ECO:0000313" key="25">
    <source>
        <dbReference type="EMBL" id="KAG8371133.1"/>
    </source>
</evidence>
<evidence type="ECO:0000259" key="24">
    <source>
        <dbReference type="Pfam" id="PF22366"/>
    </source>
</evidence>
<comment type="catalytic activity">
    <reaction evidence="16">
        <text>a quinone + NADH + H(+) = a quinol + NAD(+)</text>
        <dbReference type="Rhea" id="RHEA:46160"/>
        <dbReference type="ChEBI" id="CHEBI:15378"/>
        <dbReference type="ChEBI" id="CHEBI:24646"/>
        <dbReference type="ChEBI" id="CHEBI:57540"/>
        <dbReference type="ChEBI" id="CHEBI:57945"/>
        <dbReference type="ChEBI" id="CHEBI:132124"/>
        <dbReference type="EC" id="1.6.5.9"/>
    </reaction>
</comment>
<keyword evidence="14" id="KW-0472">Membrane</keyword>
<dbReference type="PANTHER" id="PTHR43706:SF13">
    <property type="entry name" value="NADH DEHYDROGENASE-RELATED"/>
    <property type="match status" value="1"/>
</dbReference>
<comment type="cofactor">
    <cofactor evidence="1">
        <name>FAD</name>
        <dbReference type="ChEBI" id="CHEBI:57692"/>
    </cofactor>
</comment>
<dbReference type="EMBL" id="WHWC01000013">
    <property type="protein sequence ID" value="KAG8371133.1"/>
    <property type="molecule type" value="Genomic_DNA"/>
</dbReference>
<keyword evidence="12" id="KW-0520">NAD</keyword>
<evidence type="ECO:0000256" key="5">
    <source>
        <dbReference type="ARBA" id="ARBA00012637"/>
    </source>
</evidence>
<evidence type="ECO:0000256" key="9">
    <source>
        <dbReference type="ARBA" id="ARBA00022857"/>
    </source>
</evidence>
<comment type="subcellular location">
    <subcellularLocation>
        <location evidence="3">Mitochondrion inner membrane</location>
        <topology evidence="3">Peripheral membrane protein</topology>
        <orientation evidence="3">Matrix side</orientation>
    </subcellularLocation>
    <subcellularLocation>
        <location evidence="2">Peroxisome</location>
    </subcellularLocation>
</comment>
<evidence type="ECO:0000256" key="6">
    <source>
        <dbReference type="ARBA" id="ARBA00022630"/>
    </source>
</evidence>
<dbReference type="GO" id="GO:0005777">
    <property type="term" value="C:peroxisome"/>
    <property type="evidence" value="ECO:0007669"/>
    <property type="project" value="UniProtKB-SubCell"/>
</dbReference>
<dbReference type="Gene3D" id="3.50.50.100">
    <property type="match status" value="1"/>
</dbReference>
<comment type="caution">
    <text evidence="25">The sequence shown here is derived from an EMBL/GenBank/DDBJ whole genome shotgun (WGS) entry which is preliminary data.</text>
</comment>
<reference evidence="25" key="1">
    <citation type="submission" date="2019-10" db="EMBL/GenBank/DDBJ databases">
        <authorList>
            <person name="Zhang R."/>
            <person name="Pan Y."/>
            <person name="Wang J."/>
            <person name="Ma R."/>
            <person name="Yu S."/>
        </authorList>
    </citation>
    <scope>NUCLEOTIDE SEQUENCE</scope>
    <source>
        <strain evidence="25">LA-IB0</strain>
        <tissue evidence="25">Leaf</tissue>
    </source>
</reference>
<keyword evidence="10" id="KW-0809">Transit peptide</keyword>
<evidence type="ECO:0000256" key="8">
    <source>
        <dbReference type="ARBA" id="ARBA00022827"/>
    </source>
</evidence>
<evidence type="ECO:0000256" key="22">
    <source>
        <dbReference type="ARBA" id="ARBA00083863"/>
    </source>
</evidence>
<dbReference type="GO" id="GO:0050136">
    <property type="term" value="F:NADH dehydrogenase (quinone) (non-electrogenic) activity"/>
    <property type="evidence" value="ECO:0007669"/>
    <property type="project" value="UniProtKB-EC"/>
</dbReference>
<dbReference type="AlphaFoldDB" id="A0AAV6WLS0"/>
<evidence type="ECO:0000256" key="12">
    <source>
        <dbReference type="ARBA" id="ARBA00023027"/>
    </source>
</evidence>
<dbReference type="Proteomes" id="UP000826271">
    <property type="component" value="Unassembled WGS sequence"/>
</dbReference>
<dbReference type="GO" id="GO:0005743">
    <property type="term" value="C:mitochondrial inner membrane"/>
    <property type="evidence" value="ECO:0007669"/>
    <property type="project" value="UniProtKB-SubCell"/>
</dbReference>
<keyword evidence="7" id="KW-0999">Mitochondrion inner membrane</keyword>
<evidence type="ECO:0000256" key="21">
    <source>
        <dbReference type="ARBA" id="ARBA00082660"/>
    </source>
</evidence>
<sequence>MPWFRNFIHLSTAITRKQPPRKSPAIIAPPPPSLTLILQHFSTDARYNHNNPGLGPTKGDEKPRVVVLGTGWAGCRLMKDIDNKQYDVVCVSPRNHMVFTPLLASTCVGTLEFRSVAEPIGRIQPAISREPGSYFFLANCTGVDFKNHEIHCQTVTEGVDSLDPWNFKVSYDKLVIASGAQASTFGIKGALEHATFLREVHHAQEIRRKLLLNLMLSDVPGITDEEKRRLLHCVVVGGGPTGVEFSGELSDFIRKDVHQRYAHVKDYIHVTLVEANEILSSFDDRLRKYAIRQLTKIDLIFDTLVSQSGVHFVRGIVKDVKHDKIILSDDTHIPYGVLVWSTGVGPSPFVNALEVPKAPGGRIGIDEWLRIPAVQDVFAIGDCSGFLESTGKPVLPALAQVAERQGKYLAKLLNNLGKAGGGHADAAADIDFGNPFVYKHLGSMATIGRYKALVDLRQSKEGKGLSMAGFASWFIWRSAYLTRVISWRNRFYVAINWLTTFVFGRDISRI</sequence>
<evidence type="ECO:0000256" key="13">
    <source>
        <dbReference type="ARBA" id="ARBA00023128"/>
    </source>
</evidence>
<organism evidence="25 26">
    <name type="scientific">Buddleja alternifolia</name>
    <dbReference type="NCBI Taxonomy" id="168488"/>
    <lineage>
        <taxon>Eukaryota</taxon>
        <taxon>Viridiplantae</taxon>
        <taxon>Streptophyta</taxon>
        <taxon>Embryophyta</taxon>
        <taxon>Tracheophyta</taxon>
        <taxon>Spermatophyta</taxon>
        <taxon>Magnoliopsida</taxon>
        <taxon>eudicotyledons</taxon>
        <taxon>Gunneridae</taxon>
        <taxon>Pentapetalae</taxon>
        <taxon>asterids</taxon>
        <taxon>lamiids</taxon>
        <taxon>Lamiales</taxon>
        <taxon>Scrophulariaceae</taxon>
        <taxon>Buddlejeae</taxon>
        <taxon>Buddleja</taxon>
    </lineage>
</organism>
<keyword evidence="13" id="KW-0496">Mitochondrion</keyword>
<dbReference type="FunFam" id="3.50.50.100:FF:000009">
    <property type="entry name" value="Internal alternative NAD(P)H-ubiquinone oxidoreductase A1, mitochondrial"/>
    <property type="match status" value="1"/>
</dbReference>
<dbReference type="InterPro" id="IPR023753">
    <property type="entry name" value="FAD/NAD-binding_dom"/>
</dbReference>
<accession>A0AAV6WLS0</accession>
<evidence type="ECO:0000256" key="18">
    <source>
        <dbReference type="ARBA" id="ARBA00055996"/>
    </source>
</evidence>
<dbReference type="SUPFAM" id="SSF51905">
    <property type="entry name" value="FAD/NAD(P)-binding domain"/>
    <property type="match status" value="1"/>
</dbReference>
<keyword evidence="26" id="KW-1185">Reference proteome</keyword>
<keyword evidence="15" id="KW-0576">Peroxisome</keyword>
<evidence type="ECO:0000256" key="11">
    <source>
        <dbReference type="ARBA" id="ARBA00023002"/>
    </source>
</evidence>
<dbReference type="Pfam" id="PF22366">
    <property type="entry name" value="NDH2_C"/>
    <property type="match status" value="1"/>
</dbReference>
<evidence type="ECO:0000256" key="20">
    <source>
        <dbReference type="ARBA" id="ARBA00082256"/>
    </source>
</evidence>
<keyword evidence="11" id="KW-0560">Oxidoreductase</keyword>
<evidence type="ECO:0000256" key="14">
    <source>
        <dbReference type="ARBA" id="ARBA00023136"/>
    </source>
</evidence>
<gene>
    <name evidence="25" type="ORF">BUALT_Bualt13G0055100</name>
</gene>
<evidence type="ECO:0000256" key="17">
    <source>
        <dbReference type="ARBA" id="ARBA00049010"/>
    </source>
</evidence>
<evidence type="ECO:0000256" key="19">
    <source>
        <dbReference type="ARBA" id="ARBA00073115"/>
    </source>
</evidence>
<protein>
    <recommendedName>
        <fullName evidence="19">Internal alternative NAD(P)H-ubiquinone oxidoreductase A1, mitochondrial</fullName>
        <ecNumber evidence="5">1.6.5.9</ecNumber>
    </recommendedName>
    <alternativeName>
        <fullName evidence="21">Internal alternative NADH dehydrogenase NDA1</fullName>
    </alternativeName>
    <alternativeName>
        <fullName evidence="22">Internal non-phosphorylating NAD(P)H dehydrogenase 1</fullName>
    </alternativeName>
    <alternativeName>
        <fullName evidence="20">NADH:ubiquinone reductase (non-electrogenic) NDA1</fullName>
    </alternativeName>
</protein>
<keyword evidence="6" id="KW-0285">Flavoprotein</keyword>
<evidence type="ECO:0000259" key="23">
    <source>
        <dbReference type="Pfam" id="PF07992"/>
    </source>
</evidence>
<evidence type="ECO:0000256" key="2">
    <source>
        <dbReference type="ARBA" id="ARBA00004275"/>
    </source>
</evidence>
<comment type="function">
    <text evidence="18">Alternative NADH-ubiquinone oxidoreductase which catalyzes the oxidation of mitochondrial NADH does not translocate protons across the inner mitochondrial membrane.</text>
</comment>
<dbReference type="InterPro" id="IPR036188">
    <property type="entry name" value="FAD/NAD-bd_sf"/>
</dbReference>
<keyword evidence="8" id="KW-0274">FAD</keyword>
<evidence type="ECO:0000256" key="4">
    <source>
        <dbReference type="ARBA" id="ARBA00005272"/>
    </source>
</evidence>
<dbReference type="Pfam" id="PF07992">
    <property type="entry name" value="Pyr_redox_2"/>
    <property type="match status" value="1"/>
</dbReference>
<dbReference type="PRINTS" id="PR00368">
    <property type="entry name" value="FADPNR"/>
</dbReference>
<dbReference type="InterPro" id="IPR045024">
    <property type="entry name" value="NDH-2"/>
</dbReference>
<proteinExistence type="inferred from homology"/>
<comment type="similarity">
    <text evidence="4">Belongs to the NADH dehydrogenase family.</text>
</comment>
<keyword evidence="9" id="KW-0521">NADP</keyword>
<evidence type="ECO:0000256" key="3">
    <source>
        <dbReference type="ARBA" id="ARBA00004443"/>
    </source>
</evidence>
<evidence type="ECO:0000313" key="26">
    <source>
        <dbReference type="Proteomes" id="UP000826271"/>
    </source>
</evidence>
<evidence type="ECO:0000256" key="10">
    <source>
        <dbReference type="ARBA" id="ARBA00022946"/>
    </source>
</evidence>
<dbReference type="PANTHER" id="PTHR43706">
    <property type="entry name" value="NADH DEHYDROGENASE"/>
    <property type="match status" value="1"/>
</dbReference>
<evidence type="ECO:0000256" key="1">
    <source>
        <dbReference type="ARBA" id="ARBA00001974"/>
    </source>
</evidence>
<evidence type="ECO:0000256" key="15">
    <source>
        <dbReference type="ARBA" id="ARBA00023140"/>
    </source>
</evidence>
<feature type="domain" description="External alternative NADH-ubiquinone oxidoreductase-like C-terminal" evidence="24">
    <location>
        <begin position="440"/>
        <end position="506"/>
    </location>
</feature>